<protein>
    <recommendedName>
        <fullName evidence="4">B box-type domain-containing protein</fullName>
    </recommendedName>
</protein>
<dbReference type="EMBL" id="UYJE01003002">
    <property type="protein sequence ID" value="VDI15692.1"/>
    <property type="molecule type" value="Genomic_DNA"/>
</dbReference>
<sequence>MEGKQRLLQLLAFTNGPAIDVVQQYFEFKIIRQGTDFEDYLNDPQNKHKLFHERYPKIPCCECIRTTSIAAPSKRGCLGYQQFSKLYNENGNVTAGHEQINRNTISQHCICKVSAQKSIKVIDIDLTLLNAIIQHCCNLHVTTKIAQWMKVIKEVRDTISHLSEGKLEKIMFEQTWKKLEKATLQCAGDIGHTSVKIFQMTIDLITTCSVDKLEKQILQTTDKLSEVHNDLNGIIPTVKSVLSKHIELCDQLCTQSKDLTEVKNLVSGVNAVVEQTKDVMEKVDVKTEESTNDFAMLKEDIGDVKYMLKQIGLKIGMTFQRQEEIHEDTATGKRKTSVTLDVEATSTDWDEKKTTLSLKDEMQALKERVDNDHHDDTEEFIIEKVENKCIHLELSASRDVFGSPQKLRIAIKSLIDQFVKAAELDGNVPATVNMNITVKSALTTEEKKVAFTVFSDNDTLDGSDFNEELKIEQKPRIRVKPQTFKPDQQMASTSTSEILYSRNKVKSHLCMAVKREIQEVAIELISVNLENIKFNLEIKGLPHSLLNSMDKEPGMTIEESIDFSVMWTWHYTQEEHSWNVVSIVDTINSRKQYLCDWFRTEYAKIDISGRLALQTTTSSHTFCSLSSLETAVKSFLGKFIEVCDFTKYLKEEQMIKLDVTSQINEYNVVDDNAKIMTDECENSVDTILTCDDCKKDLICLVCKTNKSLISKLNDILQKQRNTIMRLQRRMSTFGEWNEGFDGDVCLSDDETEDLDFDDSVLKKRKNITETSPEPQEKAKVLKMSTDTETEKNSTDTESVKELQEYVINKEKALQKLGEISVIDWEIKKQQKKRPKLSNGIFSNFDILLPDCRIFDFRRERKKRSAIVGTLAKIVTTNKNKLVTQEDKIYLENLDFLNLTLVSLQNRCQQCDTQGCDIIGICTECKPTFCDDCIRKHKKKFTDHKFVFRLDIARGLVYHGSIFIQDEGSSISYFLDSVIIDIKSVKGMVVIIMKLKLRFCLRVYTAPRTTPMNPRYEMFNQLTMVLDAHKSQIAVIDDNTVAITVPCTSRIDIVNFMTNMITTIKCTTNMTGAIAFIHGNLYIACDGHILTMNLQGESLGSVSLPNIQFLHPVGQNKMYCLSRYNISYLDMNSMQEHKLSELPFHSVSLTSDDCGNIYFILNGVVWKAAHDGTDYKVVLTKKQDLHNTERIFFDISNNLLIVHSSNNLIKIYRKI</sequence>
<evidence type="ECO:0000256" key="1">
    <source>
        <dbReference type="SAM" id="MobiDB-lite"/>
    </source>
</evidence>
<reference evidence="2" key="1">
    <citation type="submission" date="2018-11" db="EMBL/GenBank/DDBJ databases">
        <authorList>
            <person name="Alioto T."/>
            <person name="Alioto T."/>
        </authorList>
    </citation>
    <scope>NUCLEOTIDE SEQUENCE</scope>
</reference>
<accession>A0A8B6D8K6</accession>
<dbReference type="AlphaFoldDB" id="A0A8B6D8K6"/>
<name>A0A8B6D8K6_MYTGA</name>
<dbReference type="SUPFAM" id="SSF63825">
    <property type="entry name" value="YWTD domain"/>
    <property type="match status" value="1"/>
</dbReference>
<dbReference type="Proteomes" id="UP000596742">
    <property type="component" value="Unassembled WGS sequence"/>
</dbReference>
<organism evidence="2 3">
    <name type="scientific">Mytilus galloprovincialis</name>
    <name type="common">Mediterranean mussel</name>
    <dbReference type="NCBI Taxonomy" id="29158"/>
    <lineage>
        <taxon>Eukaryota</taxon>
        <taxon>Metazoa</taxon>
        <taxon>Spiralia</taxon>
        <taxon>Lophotrochozoa</taxon>
        <taxon>Mollusca</taxon>
        <taxon>Bivalvia</taxon>
        <taxon>Autobranchia</taxon>
        <taxon>Pteriomorphia</taxon>
        <taxon>Mytilida</taxon>
        <taxon>Mytiloidea</taxon>
        <taxon>Mytilidae</taxon>
        <taxon>Mytilinae</taxon>
        <taxon>Mytilus</taxon>
    </lineage>
</organism>
<keyword evidence="3" id="KW-1185">Reference proteome</keyword>
<evidence type="ECO:0000313" key="3">
    <source>
        <dbReference type="Proteomes" id="UP000596742"/>
    </source>
</evidence>
<gene>
    <name evidence="2" type="ORF">MGAL_10B064262</name>
</gene>
<comment type="caution">
    <text evidence="2">The sequence shown here is derived from an EMBL/GenBank/DDBJ whole genome shotgun (WGS) entry which is preliminary data.</text>
</comment>
<dbReference type="OrthoDB" id="10329531at2759"/>
<evidence type="ECO:0000313" key="2">
    <source>
        <dbReference type="EMBL" id="VDI15692.1"/>
    </source>
</evidence>
<proteinExistence type="predicted"/>
<evidence type="ECO:0008006" key="4">
    <source>
        <dbReference type="Google" id="ProtNLM"/>
    </source>
</evidence>
<feature type="region of interest" description="Disordered" evidence="1">
    <location>
        <begin position="765"/>
        <end position="795"/>
    </location>
</feature>